<feature type="region of interest" description="Disordered" evidence="1">
    <location>
        <begin position="142"/>
        <end position="171"/>
    </location>
</feature>
<dbReference type="InterPro" id="IPR039422">
    <property type="entry name" value="MarR/SlyA-like"/>
</dbReference>
<dbReference type="GO" id="GO:0003700">
    <property type="term" value="F:DNA-binding transcription factor activity"/>
    <property type="evidence" value="ECO:0007669"/>
    <property type="project" value="InterPro"/>
</dbReference>
<accession>A0A7W7SW77</accession>
<gene>
    <name evidence="3" type="ORF">FHR38_005454</name>
</gene>
<dbReference type="PRINTS" id="PR00598">
    <property type="entry name" value="HTHMARR"/>
</dbReference>
<keyword evidence="4" id="KW-1185">Reference proteome</keyword>
<feature type="domain" description="HTH marR-type" evidence="2">
    <location>
        <begin position="11"/>
        <end position="142"/>
    </location>
</feature>
<dbReference type="Gene3D" id="1.10.10.10">
    <property type="entry name" value="Winged helix-like DNA-binding domain superfamily/Winged helix DNA-binding domain"/>
    <property type="match status" value="1"/>
</dbReference>
<evidence type="ECO:0000256" key="1">
    <source>
        <dbReference type="SAM" id="MobiDB-lite"/>
    </source>
</evidence>
<dbReference type="Proteomes" id="UP000578819">
    <property type="component" value="Unassembled WGS sequence"/>
</dbReference>
<dbReference type="SMART" id="SM00347">
    <property type="entry name" value="HTH_MARR"/>
    <property type="match status" value="1"/>
</dbReference>
<dbReference type="SUPFAM" id="SSF46785">
    <property type="entry name" value="Winged helix' DNA-binding domain"/>
    <property type="match status" value="1"/>
</dbReference>
<dbReference type="InterPro" id="IPR000835">
    <property type="entry name" value="HTH_MarR-typ"/>
</dbReference>
<reference evidence="3 4" key="1">
    <citation type="submission" date="2020-08" db="EMBL/GenBank/DDBJ databases">
        <title>Sequencing the genomes of 1000 actinobacteria strains.</title>
        <authorList>
            <person name="Klenk H.-P."/>
        </authorList>
    </citation>
    <scope>NUCLEOTIDE SEQUENCE [LARGE SCALE GENOMIC DNA]</scope>
    <source>
        <strain evidence="3 4">DSM 45886</strain>
    </source>
</reference>
<dbReference type="InterPro" id="IPR036390">
    <property type="entry name" value="WH_DNA-bd_sf"/>
</dbReference>
<evidence type="ECO:0000259" key="2">
    <source>
        <dbReference type="PROSITE" id="PS50995"/>
    </source>
</evidence>
<dbReference type="EMBL" id="JACHJW010000001">
    <property type="protein sequence ID" value="MBB4961721.1"/>
    <property type="molecule type" value="Genomic_DNA"/>
</dbReference>
<evidence type="ECO:0000313" key="4">
    <source>
        <dbReference type="Proteomes" id="UP000578819"/>
    </source>
</evidence>
<dbReference type="RefSeq" id="WP_184537446.1">
    <property type="nucleotide sequence ID" value="NZ_JACHJW010000001.1"/>
</dbReference>
<comment type="caution">
    <text evidence="3">The sequence shown here is derived from an EMBL/GenBank/DDBJ whole genome shotgun (WGS) entry which is preliminary data.</text>
</comment>
<dbReference type="Pfam" id="PF12802">
    <property type="entry name" value="MarR_2"/>
    <property type="match status" value="1"/>
</dbReference>
<protein>
    <submittedName>
        <fullName evidence="3">DNA-binding MarR family transcriptional regulator</fullName>
    </submittedName>
</protein>
<sequence>MTTDAPVDASTDPLLDALVRNAFQVMGVLTRVGAEHDLSLTQLRVLGLLRDRRPRMTELATFLGLDKSTMSGLIDRAERRGLLARGRSAEDRRAVDVFLTATGLELTERIYGEVRAALLPATDQLAPEQRHRLTELIEPIINPVTGTGTGTGTGEPSPKKTPTRHPRLATD</sequence>
<dbReference type="PANTHER" id="PTHR33164">
    <property type="entry name" value="TRANSCRIPTIONAL REGULATOR, MARR FAMILY"/>
    <property type="match status" value="1"/>
</dbReference>
<feature type="compositionally biased region" description="Basic residues" evidence="1">
    <location>
        <begin position="161"/>
        <end position="171"/>
    </location>
</feature>
<proteinExistence type="predicted"/>
<dbReference type="PROSITE" id="PS50995">
    <property type="entry name" value="HTH_MARR_2"/>
    <property type="match status" value="1"/>
</dbReference>
<evidence type="ECO:0000313" key="3">
    <source>
        <dbReference type="EMBL" id="MBB4961721.1"/>
    </source>
</evidence>
<dbReference type="PANTHER" id="PTHR33164:SF43">
    <property type="entry name" value="HTH-TYPE TRANSCRIPTIONAL REPRESSOR YETL"/>
    <property type="match status" value="1"/>
</dbReference>
<organism evidence="3 4">
    <name type="scientific">Micromonospora polyrhachis</name>
    <dbReference type="NCBI Taxonomy" id="1282883"/>
    <lineage>
        <taxon>Bacteria</taxon>
        <taxon>Bacillati</taxon>
        <taxon>Actinomycetota</taxon>
        <taxon>Actinomycetes</taxon>
        <taxon>Micromonosporales</taxon>
        <taxon>Micromonosporaceae</taxon>
        <taxon>Micromonospora</taxon>
    </lineage>
</organism>
<name>A0A7W7SW77_9ACTN</name>
<dbReference type="GO" id="GO:0006950">
    <property type="term" value="P:response to stress"/>
    <property type="evidence" value="ECO:0007669"/>
    <property type="project" value="TreeGrafter"/>
</dbReference>
<dbReference type="AlphaFoldDB" id="A0A7W7SW77"/>
<keyword evidence="3" id="KW-0238">DNA-binding</keyword>
<dbReference type="InterPro" id="IPR036388">
    <property type="entry name" value="WH-like_DNA-bd_sf"/>
</dbReference>
<dbReference type="GO" id="GO:0003677">
    <property type="term" value="F:DNA binding"/>
    <property type="evidence" value="ECO:0007669"/>
    <property type="project" value="UniProtKB-KW"/>
</dbReference>